<evidence type="ECO:0000313" key="2">
    <source>
        <dbReference type="EMBL" id="CBW14384.1"/>
    </source>
</evidence>
<dbReference type="PANTHER" id="PTHR22916:SF3">
    <property type="entry name" value="UDP-GLCNAC:BETAGAL BETA-1,3-N-ACETYLGLUCOSAMINYLTRANSFERASE-LIKE PROTEIN 1"/>
    <property type="match status" value="1"/>
</dbReference>
<evidence type="ECO:0000313" key="3">
    <source>
        <dbReference type="Proteomes" id="UP000007052"/>
    </source>
</evidence>
<dbReference type="GO" id="GO:0016758">
    <property type="term" value="F:hexosyltransferase activity"/>
    <property type="evidence" value="ECO:0007669"/>
    <property type="project" value="UniProtKB-ARBA"/>
</dbReference>
<dbReference type="SUPFAM" id="SSF53448">
    <property type="entry name" value="Nucleotide-diphospho-sugar transferases"/>
    <property type="match status" value="1"/>
</dbReference>
<reference evidence="3" key="1">
    <citation type="submission" date="2010-07" db="EMBL/GenBank/DDBJ databases">
        <title>The genome sequence of Haemophilus parainfluenzae T3T1.</title>
        <authorList>
            <person name="Crook D."/>
            <person name="Hood D."/>
            <person name="Moxon R."/>
            <person name="Parkhill J."/>
            <person name="Aslett M."/>
            <person name="Bentley S.D."/>
        </authorList>
    </citation>
    <scope>NUCLEOTIDE SEQUENCE [LARGE SCALE GENOMIC DNA]</scope>
    <source>
        <strain evidence="3">T3T1</strain>
    </source>
</reference>
<dbReference type="RefSeq" id="WP_014064202.1">
    <property type="nucleotide sequence ID" value="NC_015964.1"/>
</dbReference>
<organism evidence="2 3">
    <name type="scientific">Haemophilus parainfluenzae (strain T3T1)</name>
    <dbReference type="NCBI Taxonomy" id="862965"/>
    <lineage>
        <taxon>Bacteria</taxon>
        <taxon>Pseudomonadati</taxon>
        <taxon>Pseudomonadota</taxon>
        <taxon>Gammaproteobacteria</taxon>
        <taxon>Pasteurellales</taxon>
        <taxon>Pasteurellaceae</taxon>
        <taxon>Haemophilus</taxon>
    </lineage>
</organism>
<dbReference type="InterPro" id="IPR001173">
    <property type="entry name" value="Glyco_trans_2-like"/>
</dbReference>
<proteinExistence type="predicted"/>
<dbReference type="AlphaFoldDB" id="A0AB33QFH1"/>
<protein>
    <submittedName>
        <fullName evidence="2">Wcaa protein</fullName>
    </submittedName>
</protein>
<dbReference type="EMBL" id="FQ312002">
    <property type="protein sequence ID" value="CBW14384.1"/>
    <property type="molecule type" value="Genomic_DNA"/>
</dbReference>
<dbReference type="InterPro" id="IPR029044">
    <property type="entry name" value="Nucleotide-diphossugar_trans"/>
</dbReference>
<sequence length="271" mass="31890">MNLSVLMSIYHKEKAEYFHKTMESIWTNQTLRPDEIILVEDGVLSDHLYLAINYWKEKIGTKLVSVPLPKNMGLALALNEGLKVAKGNFIARMDTDDIAERDRFKVQLEFLQQHVDVDAVGCWICEIDENDSVINDKVEYPLLHDELYQFFEKRDPIAHPTAMFRKAFFDKAGRYSKEVALAEDTLLWYQAFLNNCRLANVDYIGLKFRRSSDFYKRRANWKKTIGLLKFRLFHINRDLNYGIKADIYAITYFLMSISPSFVKKLLYKLFR</sequence>
<gene>
    <name evidence="2" type="ordered locus">PARA_02770</name>
</gene>
<dbReference type="Pfam" id="PF00535">
    <property type="entry name" value="Glycos_transf_2"/>
    <property type="match status" value="1"/>
</dbReference>
<dbReference type="KEGG" id="hpr:PARA_02770"/>
<evidence type="ECO:0000259" key="1">
    <source>
        <dbReference type="Pfam" id="PF00535"/>
    </source>
</evidence>
<feature type="domain" description="Glycosyltransferase 2-like" evidence="1">
    <location>
        <begin position="4"/>
        <end position="168"/>
    </location>
</feature>
<dbReference type="Gene3D" id="3.90.550.10">
    <property type="entry name" value="Spore Coat Polysaccharide Biosynthesis Protein SpsA, Chain A"/>
    <property type="match status" value="1"/>
</dbReference>
<name>A0AB33QFH1_HAEP3</name>
<accession>A0AB33QFH1</accession>
<dbReference type="PANTHER" id="PTHR22916">
    <property type="entry name" value="GLYCOSYLTRANSFERASE"/>
    <property type="match status" value="1"/>
</dbReference>
<dbReference type="Proteomes" id="UP000007052">
    <property type="component" value="Chromosome"/>
</dbReference>